<keyword evidence="5" id="KW-0143">Chaperone</keyword>
<evidence type="ECO:0000256" key="1">
    <source>
        <dbReference type="ARBA" id="ARBA00004123"/>
    </source>
</evidence>
<evidence type="ECO:0000256" key="2">
    <source>
        <dbReference type="ARBA" id="ARBA00006051"/>
    </source>
</evidence>
<dbReference type="GO" id="GO:0006335">
    <property type="term" value="P:DNA replication-dependent chromatin assembly"/>
    <property type="evidence" value="ECO:0007669"/>
    <property type="project" value="TreeGrafter"/>
</dbReference>
<dbReference type="PANTHER" id="PTHR12040">
    <property type="entry name" value="ANTI-SILENCING PROTEIN 1"/>
    <property type="match status" value="1"/>
</dbReference>
<dbReference type="RefSeq" id="XP_014147597.1">
    <property type="nucleotide sequence ID" value="XM_014292122.1"/>
</dbReference>
<dbReference type="EMBL" id="KQ245274">
    <property type="protein sequence ID" value="KNC73695.1"/>
    <property type="molecule type" value="Genomic_DNA"/>
</dbReference>
<dbReference type="SUPFAM" id="SSF101546">
    <property type="entry name" value="ASF1-like"/>
    <property type="match status" value="1"/>
</dbReference>
<organism evidence="7 8">
    <name type="scientific">Sphaeroforma arctica JP610</name>
    <dbReference type="NCBI Taxonomy" id="667725"/>
    <lineage>
        <taxon>Eukaryota</taxon>
        <taxon>Ichthyosporea</taxon>
        <taxon>Ichthyophonida</taxon>
        <taxon>Sphaeroforma</taxon>
    </lineage>
</organism>
<dbReference type="Gene3D" id="2.60.40.1490">
    <property type="entry name" value="Histone chaperone ASF1-like"/>
    <property type="match status" value="1"/>
</dbReference>
<dbReference type="Proteomes" id="UP000054560">
    <property type="component" value="Unassembled WGS sequence"/>
</dbReference>
<accession>A0A0L0FAC9</accession>
<evidence type="ECO:0000256" key="5">
    <source>
        <dbReference type="ARBA" id="ARBA00023186"/>
    </source>
</evidence>
<name>A0A0L0FAC9_9EUKA</name>
<keyword evidence="6" id="KW-0539">Nucleus</keyword>
<evidence type="ECO:0000313" key="7">
    <source>
        <dbReference type="EMBL" id="KNC73695.1"/>
    </source>
</evidence>
<dbReference type="GO" id="GO:0005634">
    <property type="term" value="C:nucleus"/>
    <property type="evidence" value="ECO:0007669"/>
    <property type="project" value="UniProtKB-SubCell"/>
</dbReference>
<keyword evidence="8" id="KW-1185">Reference proteome</keyword>
<gene>
    <name evidence="7" type="ORF">SARC_13747</name>
</gene>
<protein>
    <recommendedName>
        <fullName evidence="9">Anti-silencing function protein 1</fullName>
    </recommendedName>
</protein>
<evidence type="ECO:0000256" key="6">
    <source>
        <dbReference type="ARBA" id="ARBA00023242"/>
    </source>
</evidence>
<dbReference type="OrthoDB" id="29755at2759"/>
<evidence type="ECO:0000313" key="8">
    <source>
        <dbReference type="Proteomes" id="UP000054560"/>
    </source>
</evidence>
<dbReference type="PANTHER" id="PTHR12040:SF0">
    <property type="entry name" value="HISTONE CHAPERONE ASF1"/>
    <property type="match status" value="1"/>
</dbReference>
<evidence type="ECO:0000256" key="4">
    <source>
        <dbReference type="ARBA" id="ARBA00023163"/>
    </source>
</evidence>
<dbReference type="InterPro" id="IPR006818">
    <property type="entry name" value="ASF1-like"/>
</dbReference>
<comment type="subcellular location">
    <subcellularLocation>
        <location evidence="1">Nucleus</location>
    </subcellularLocation>
</comment>
<comment type="similarity">
    <text evidence="2">Belongs to the ASF1 family.</text>
</comment>
<feature type="non-terminal residue" evidence="7">
    <location>
        <position position="1"/>
    </location>
</feature>
<dbReference type="eggNOG" id="KOG3265">
    <property type="taxonomic scope" value="Eukaryota"/>
</dbReference>
<reference evidence="7 8" key="1">
    <citation type="submission" date="2011-02" db="EMBL/GenBank/DDBJ databases">
        <title>The Genome Sequence of Sphaeroforma arctica JP610.</title>
        <authorList>
            <consortium name="The Broad Institute Genome Sequencing Platform"/>
            <person name="Russ C."/>
            <person name="Cuomo C."/>
            <person name="Young S.K."/>
            <person name="Zeng Q."/>
            <person name="Gargeya S."/>
            <person name="Alvarado L."/>
            <person name="Berlin A."/>
            <person name="Chapman S.B."/>
            <person name="Chen Z."/>
            <person name="Freedman E."/>
            <person name="Gellesch M."/>
            <person name="Goldberg J."/>
            <person name="Griggs A."/>
            <person name="Gujja S."/>
            <person name="Heilman E."/>
            <person name="Heiman D."/>
            <person name="Howarth C."/>
            <person name="Mehta T."/>
            <person name="Neiman D."/>
            <person name="Pearson M."/>
            <person name="Roberts A."/>
            <person name="Saif S."/>
            <person name="Shea T."/>
            <person name="Shenoy N."/>
            <person name="Sisk P."/>
            <person name="Stolte C."/>
            <person name="Sykes S."/>
            <person name="White J."/>
            <person name="Yandava C."/>
            <person name="Burger G."/>
            <person name="Gray M.W."/>
            <person name="Holland P.W.H."/>
            <person name="King N."/>
            <person name="Lang F.B.F."/>
            <person name="Roger A.J."/>
            <person name="Ruiz-Trillo I."/>
            <person name="Haas B."/>
            <person name="Nusbaum C."/>
            <person name="Birren B."/>
        </authorList>
    </citation>
    <scope>NUCLEOTIDE SEQUENCE [LARGE SCALE GENOMIC DNA]</scope>
    <source>
        <strain evidence="7 8">JP610</strain>
    </source>
</reference>
<dbReference type="InterPro" id="IPR036747">
    <property type="entry name" value="ASF1-like_sf"/>
</dbReference>
<dbReference type="AlphaFoldDB" id="A0A0L0FAC9"/>
<dbReference type="STRING" id="667725.A0A0L0FAC9"/>
<evidence type="ECO:0008006" key="9">
    <source>
        <dbReference type="Google" id="ProtNLM"/>
    </source>
</evidence>
<keyword evidence="4" id="KW-0804">Transcription</keyword>
<sequence length="118" mass="13366">DLDFKFTYVGSSEDNKYDQELDSISVGPIPVGVSQFVFEAPPPKPELIPRDSLMGATVVLLTCSYKGNEFVNVGYYVNNDYNDSELSDDPPEIPDYTKLFRNILTEKPCVTRMDIDWD</sequence>
<dbReference type="GO" id="GO:0042393">
    <property type="term" value="F:histone binding"/>
    <property type="evidence" value="ECO:0007669"/>
    <property type="project" value="TreeGrafter"/>
</dbReference>
<dbReference type="GeneID" id="25914251"/>
<keyword evidence="3" id="KW-0805">Transcription regulation</keyword>
<dbReference type="GO" id="GO:0000785">
    <property type="term" value="C:chromatin"/>
    <property type="evidence" value="ECO:0007669"/>
    <property type="project" value="TreeGrafter"/>
</dbReference>
<proteinExistence type="inferred from homology"/>
<dbReference type="Pfam" id="PF04729">
    <property type="entry name" value="ASF1_hist_chap"/>
    <property type="match status" value="1"/>
</dbReference>
<evidence type="ECO:0000256" key="3">
    <source>
        <dbReference type="ARBA" id="ARBA00023015"/>
    </source>
</evidence>